<keyword evidence="2" id="KW-1185">Reference proteome</keyword>
<evidence type="ECO:0000313" key="1">
    <source>
        <dbReference type="EMBL" id="KAL1245590.1"/>
    </source>
</evidence>
<dbReference type="Proteomes" id="UP001558632">
    <property type="component" value="Unassembled WGS sequence"/>
</dbReference>
<name>A0ABR3KZJ9_TRISP</name>
<organism evidence="1 2">
    <name type="scientific">Trichinella spiralis</name>
    <name type="common">Trichina worm</name>
    <dbReference type="NCBI Taxonomy" id="6334"/>
    <lineage>
        <taxon>Eukaryota</taxon>
        <taxon>Metazoa</taxon>
        <taxon>Ecdysozoa</taxon>
        <taxon>Nematoda</taxon>
        <taxon>Enoplea</taxon>
        <taxon>Dorylaimia</taxon>
        <taxon>Trichinellida</taxon>
        <taxon>Trichinellidae</taxon>
        <taxon>Trichinella</taxon>
    </lineage>
</organism>
<sequence length="146" mass="16037">MSNFGFVLSVVAICESFEKAKSRSIAECVVLSSRLIRSTLSAYITSVRPPASLVTSCQHETAVSVKMRFSFAMVCSRQRPSTLLLVRTTAFASLSGDVGACTTVTVHLVKCCRLERERILTKRSVVWRSAWQVIITELCSTTPPTS</sequence>
<proteinExistence type="predicted"/>
<protein>
    <submittedName>
        <fullName evidence="1">Autophagy protein</fullName>
    </submittedName>
</protein>
<dbReference type="EMBL" id="JBEUSY010000085">
    <property type="protein sequence ID" value="KAL1245590.1"/>
    <property type="molecule type" value="Genomic_DNA"/>
</dbReference>
<reference evidence="1 2" key="1">
    <citation type="submission" date="2024-07" db="EMBL/GenBank/DDBJ databases">
        <title>Enhanced genomic and transcriptomic resources for Trichinella pseudospiralis and T. spiralis underpin the discovery of pronounced molecular differences between stages and species.</title>
        <authorList>
            <person name="Pasi K.K."/>
            <person name="La Rosa G."/>
            <person name="Gomez-Morales M.A."/>
            <person name="Tosini F."/>
            <person name="Sumanam S."/>
            <person name="Young N.D."/>
            <person name="Chang B.C."/>
            <person name="Robin G.B."/>
        </authorList>
    </citation>
    <scope>NUCLEOTIDE SEQUENCE [LARGE SCALE GENOMIC DNA]</scope>
    <source>
        <strain evidence="1">ISS534</strain>
    </source>
</reference>
<evidence type="ECO:0000313" key="2">
    <source>
        <dbReference type="Proteomes" id="UP001558632"/>
    </source>
</evidence>
<comment type="caution">
    <text evidence="1">The sequence shown here is derived from an EMBL/GenBank/DDBJ whole genome shotgun (WGS) entry which is preliminary data.</text>
</comment>
<gene>
    <name evidence="1" type="ORF">TSPI_05661</name>
</gene>
<accession>A0ABR3KZJ9</accession>